<dbReference type="InterPro" id="IPR036237">
    <property type="entry name" value="Xyl_isomerase-like_sf"/>
</dbReference>
<dbReference type="Gene3D" id="3.20.20.150">
    <property type="entry name" value="Divalent-metal-dependent TIM barrel enzymes"/>
    <property type="match status" value="1"/>
</dbReference>
<keyword evidence="2" id="KW-0413">Isomerase</keyword>
<dbReference type="SUPFAM" id="SSF51658">
    <property type="entry name" value="Xylose isomerase-like"/>
    <property type="match status" value="1"/>
</dbReference>
<sequence>MVIELGFSSFGCYKDKLIDKLSEFASSEVKNIEIWSSSAHSNPDHFRYRDKNYLDRFSHELKKFSLHPYSIHAPINSGQSIFSPDELEREKSLEEAEKVIDALARIGGELLVVHPGGREIANRKIQLEVSLASLRQILNFCQKHNIRLALENMCPGEIGSRVEDLEYLLAGLSSDVGICLDTGHAYLNDNLFELIENLRERIIHLHIQDTHKGSDEHLIPFQGKINWRKFMHKLKEIGYQGIFMMELRERESGLEDLLKEAKDAFAKLLYSVKQF</sequence>
<organism evidence="2 3">
    <name type="scientific">Aerophobetes bacterium</name>
    <dbReference type="NCBI Taxonomy" id="2030807"/>
    <lineage>
        <taxon>Bacteria</taxon>
        <taxon>Candidatus Aerophobota</taxon>
    </lineage>
</organism>
<dbReference type="Proteomes" id="UP000316360">
    <property type="component" value="Unassembled WGS sequence"/>
</dbReference>
<comment type="caution">
    <text evidence="2">The sequence shown here is derived from an EMBL/GenBank/DDBJ whole genome shotgun (WGS) entry which is preliminary data.</text>
</comment>
<protein>
    <submittedName>
        <fullName evidence="2">Sugar phosphate isomerase/epimerase</fullName>
    </submittedName>
</protein>
<dbReference type="EMBL" id="SOKJ01000396">
    <property type="protein sequence ID" value="TET07882.1"/>
    <property type="molecule type" value="Genomic_DNA"/>
</dbReference>
<dbReference type="InterPro" id="IPR013022">
    <property type="entry name" value="Xyl_isomerase-like_TIM-brl"/>
</dbReference>
<gene>
    <name evidence="2" type="ORF">E3J84_06900</name>
</gene>
<dbReference type="PANTHER" id="PTHR12110">
    <property type="entry name" value="HYDROXYPYRUVATE ISOMERASE"/>
    <property type="match status" value="1"/>
</dbReference>
<dbReference type="GO" id="GO:0008270">
    <property type="term" value="F:zinc ion binding"/>
    <property type="evidence" value="ECO:0007669"/>
    <property type="project" value="InterPro"/>
</dbReference>
<name>A0A523RQ36_UNCAE</name>
<evidence type="ECO:0000313" key="2">
    <source>
        <dbReference type="EMBL" id="TET07882.1"/>
    </source>
</evidence>
<accession>A0A523RQ36</accession>
<dbReference type="SMART" id="SM00518">
    <property type="entry name" value="AP2Ec"/>
    <property type="match status" value="1"/>
</dbReference>
<dbReference type="InterPro" id="IPR050312">
    <property type="entry name" value="IolE/XylAMocC-like"/>
</dbReference>
<dbReference type="GO" id="GO:0016853">
    <property type="term" value="F:isomerase activity"/>
    <property type="evidence" value="ECO:0007669"/>
    <property type="project" value="UniProtKB-KW"/>
</dbReference>
<reference evidence="2 3" key="1">
    <citation type="submission" date="2019-03" db="EMBL/GenBank/DDBJ databases">
        <title>Metabolic potential of uncultured bacteria and archaea associated with petroleum seepage in deep-sea sediments.</title>
        <authorList>
            <person name="Dong X."/>
            <person name="Hubert C."/>
        </authorList>
    </citation>
    <scope>NUCLEOTIDE SEQUENCE [LARGE SCALE GENOMIC DNA]</scope>
    <source>
        <strain evidence="2">E44_bin7</strain>
    </source>
</reference>
<dbReference type="Pfam" id="PF01261">
    <property type="entry name" value="AP_endonuc_2"/>
    <property type="match status" value="1"/>
</dbReference>
<evidence type="ECO:0000313" key="3">
    <source>
        <dbReference type="Proteomes" id="UP000316360"/>
    </source>
</evidence>
<dbReference type="InterPro" id="IPR001719">
    <property type="entry name" value="AP_endonuc_2"/>
</dbReference>
<dbReference type="GO" id="GO:0006281">
    <property type="term" value="P:DNA repair"/>
    <property type="evidence" value="ECO:0007669"/>
    <property type="project" value="InterPro"/>
</dbReference>
<dbReference type="GO" id="GO:0003677">
    <property type="term" value="F:DNA binding"/>
    <property type="evidence" value="ECO:0007669"/>
    <property type="project" value="InterPro"/>
</dbReference>
<evidence type="ECO:0000259" key="1">
    <source>
        <dbReference type="Pfam" id="PF01261"/>
    </source>
</evidence>
<dbReference type="AlphaFoldDB" id="A0A523RQ36"/>
<proteinExistence type="predicted"/>
<feature type="domain" description="Xylose isomerase-like TIM barrel" evidence="1">
    <location>
        <begin position="40"/>
        <end position="263"/>
    </location>
</feature>